<dbReference type="RefSeq" id="WP_119653101.1">
    <property type="nucleotide sequence ID" value="NZ_NSDI01000014.1"/>
</dbReference>
<gene>
    <name evidence="1" type="ORF">CKY20_10865</name>
</gene>
<organism evidence="1 2">
    <name type="scientific">Capnocytophaga canis</name>
    <dbReference type="NCBI Taxonomy" id="1848903"/>
    <lineage>
        <taxon>Bacteria</taxon>
        <taxon>Pseudomonadati</taxon>
        <taxon>Bacteroidota</taxon>
        <taxon>Flavobacteriia</taxon>
        <taxon>Flavobacteriales</taxon>
        <taxon>Flavobacteriaceae</taxon>
        <taxon>Capnocytophaga</taxon>
    </lineage>
</organism>
<dbReference type="EMBL" id="NSDI01000014">
    <property type="protein sequence ID" value="RIY35293.1"/>
    <property type="molecule type" value="Genomic_DNA"/>
</dbReference>
<proteinExistence type="predicted"/>
<evidence type="ECO:0000313" key="1">
    <source>
        <dbReference type="EMBL" id="RIY35293.1"/>
    </source>
</evidence>
<reference evidence="1 2" key="1">
    <citation type="submission" date="2017-08" db="EMBL/GenBank/DDBJ databases">
        <title>Capnocytophaga canis 17-158 assembly.</title>
        <authorList>
            <person name="Gulvik C.A."/>
        </authorList>
    </citation>
    <scope>NUCLEOTIDE SEQUENCE [LARGE SCALE GENOMIC DNA]</scope>
    <source>
        <strain evidence="1 2">17-158</strain>
    </source>
</reference>
<dbReference type="Gene3D" id="2.180.10.10">
    <property type="entry name" value="RHS repeat-associated core"/>
    <property type="match status" value="1"/>
</dbReference>
<sequence>MYAGQYYDKETELAYNRFRYYDPNTGSYISQDPIGLLGNNPTLYGYVYSVVNEIDIFGLNPLRNNLIKAGQGIDNTSWQAHHLIPNEVWKKNEQFFNDIGFVGQHEATNGIALPNTQKGGIQEGYSYYHSGSHSKYSEMISERVNEISDRYKNNIDEGMNPNDASNKAVRELQDLQKMSHRLLNRKTKGNTCSRVS</sequence>
<name>A0A3A1YAH0_9FLAO</name>
<dbReference type="NCBIfam" id="TIGR03696">
    <property type="entry name" value="Rhs_assc_core"/>
    <property type="match status" value="1"/>
</dbReference>
<evidence type="ECO:0000313" key="2">
    <source>
        <dbReference type="Proteomes" id="UP000265497"/>
    </source>
</evidence>
<protein>
    <recommendedName>
        <fullName evidence="3">RHS repeat-associated core domain protein</fullName>
    </recommendedName>
</protein>
<dbReference type="InterPro" id="IPR050708">
    <property type="entry name" value="T6SS_VgrG/RHS"/>
</dbReference>
<evidence type="ECO:0008006" key="3">
    <source>
        <dbReference type="Google" id="ProtNLM"/>
    </source>
</evidence>
<dbReference type="AlphaFoldDB" id="A0A3A1YAH0"/>
<dbReference type="PANTHER" id="PTHR32305">
    <property type="match status" value="1"/>
</dbReference>
<dbReference type="PANTHER" id="PTHR32305:SF15">
    <property type="entry name" value="PROTEIN RHSA-RELATED"/>
    <property type="match status" value="1"/>
</dbReference>
<dbReference type="InterPro" id="IPR022385">
    <property type="entry name" value="Rhs_assc_core"/>
</dbReference>
<dbReference type="Pfam" id="PF14412">
    <property type="entry name" value="AHH"/>
    <property type="match status" value="1"/>
</dbReference>
<dbReference type="PRINTS" id="PR00394">
    <property type="entry name" value="RHSPROTEIN"/>
</dbReference>
<dbReference type="InterPro" id="IPR032871">
    <property type="entry name" value="AHH_dom_containing"/>
</dbReference>
<dbReference type="Proteomes" id="UP000265497">
    <property type="component" value="Unassembled WGS sequence"/>
</dbReference>
<accession>A0A3A1YAH0</accession>
<comment type="caution">
    <text evidence="1">The sequence shown here is derived from an EMBL/GenBank/DDBJ whole genome shotgun (WGS) entry which is preliminary data.</text>
</comment>